<dbReference type="Proteomes" id="UP000655420">
    <property type="component" value="Unassembled WGS sequence"/>
</dbReference>
<dbReference type="SUPFAM" id="SSF46626">
    <property type="entry name" value="Cytochrome c"/>
    <property type="match status" value="1"/>
</dbReference>
<dbReference type="GO" id="GO:0046872">
    <property type="term" value="F:metal ion binding"/>
    <property type="evidence" value="ECO:0007669"/>
    <property type="project" value="UniProtKB-KW"/>
</dbReference>
<feature type="chain" id="PRO_5035176032" evidence="5">
    <location>
        <begin position="25"/>
        <end position="109"/>
    </location>
</feature>
<dbReference type="AlphaFoldDB" id="A0A8J7M610"/>
<evidence type="ECO:0000256" key="3">
    <source>
        <dbReference type="ARBA" id="ARBA00023004"/>
    </source>
</evidence>
<evidence type="ECO:0000313" key="8">
    <source>
        <dbReference type="Proteomes" id="UP000655420"/>
    </source>
</evidence>
<dbReference type="Gene3D" id="1.10.760.10">
    <property type="entry name" value="Cytochrome c-like domain"/>
    <property type="match status" value="1"/>
</dbReference>
<name>A0A8J7M610_9RHOB</name>
<gene>
    <name evidence="7" type="ORF">H0I76_06565</name>
</gene>
<evidence type="ECO:0000313" key="7">
    <source>
        <dbReference type="EMBL" id="MBK0398845.1"/>
    </source>
</evidence>
<dbReference type="GO" id="GO:0020037">
    <property type="term" value="F:heme binding"/>
    <property type="evidence" value="ECO:0007669"/>
    <property type="project" value="InterPro"/>
</dbReference>
<protein>
    <submittedName>
        <fullName evidence="7">Cytochrome c</fullName>
    </submittedName>
</protein>
<keyword evidence="3 4" id="KW-0408">Iron</keyword>
<keyword evidence="5" id="KW-0732">Signal</keyword>
<organism evidence="7 8">
    <name type="scientific">Thermohalobaculum xanthum</name>
    <dbReference type="NCBI Taxonomy" id="2753746"/>
    <lineage>
        <taxon>Bacteria</taxon>
        <taxon>Pseudomonadati</taxon>
        <taxon>Pseudomonadota</taxon>
        <taxon>Alphaproteobacteria</taxon>
        <taxon>Rhodobacterales</taxon>
        <taxon>Paracoccaceae</taxon>
        <taxon>Thermohalobaculum</taxon>
    </lineage>
</organism>
<proteinExistence type="predicted"/>
<accession>A0A8J7M610</accession>
<evidence type="ECO:0000256" key="5">
    <source>
        <dbReference type="SAM" id="SignalP"/>
    </source>
</evidence>
<comment type="caution">
    <text evidence="7">The sequence shown here is derived from an EMBL/GenBank/DDBJ whole genome shotgun (WGS) entry which is preliminary data.</text>
</comment>
<dbReference type="GO" id="GO:0009055">
    <property type="term" value="F:electron transfer activity"/>
    <property type="evidence" value="ECO:0007669"/>
    <property type="project" value="InterPro"/>
</dbReference>
<dbReference type="InterPro" id="IPR009056">
    <property type="entry name" value="Cyt_c-like_dom"/>
</dbReference>
<feature type="domain" description="Cytochrome c" evidence="6">
    <location>
        <begin position="27"/>
        <end position="103"/>
    </location>
</feature>
<reference evidence="7" key="1">
    <citation type="submission" date="2020-12" db="EMBL/GenBank/DDBJ databases">
        <title>Bacterial taxonomy.</title>
        <authorList>
            <person name="Pan X."/>
        </authorList>
    </citation>
    <scope>NUCLEOTIDE SEQUENCE</scope>
    <source>
        <strain evidence="7">M0105</strain>
    </source>
</reference>
<sequence length="109" mass="11494">MTVIGARWSLLAALVVLAPIAGSAQEPDLERGRELAVRWCSDCHVVSPDGPGGDAGPAFESLARGRSDEGLRAWVAEPHPPMPELDISARAVDEISAYIRSLGACKLSC</sequence>
<keyword evidence="2 4" id="KW-0479">Metal-binding</keyword>
<keyword evidence="1 4" id="KW-0349">Heme</keyword>
<dbReference type="RefSeq" id="WP_200608518.1">
    <property type="nucleotide sequence ID" value="NZ_JAEHHL010000002.1"/>
</dbReference>
<evidence type="ECO:0000259" key="6">
    <source>
        <dbReference type="PROSITE" id="PS51007"/>
    </source>
</evidence>
<evidence type="ECO:0000256" key="2">
    <source>
        <dbReference type="ARBA" id="ARBA00022723"/>
    </source>
</evidence>
<evidence type="ECO:0000256" key="4">
    <source>
        <dbReference type="PROSITE-ProRule" id="PRU00433"/>
    </source>
</evidence>
<dbReference type="PROSITE" id="PS51007">
    <property type="entry name" value="CYTC"/>
    <property type="match status" value="1"/>
</dbReference>
<feature type="signal peptide" evidence="5">
    <location>
        <begin position="1"/>
        <end position="24"/>
    </location>
</feature>
<dbReference type="EMBL" id="JAEHHL010000002">
    <property type="protein sequence ID" value="MBK0398845.1"/>
    <property type="molecule type" value="Genomic_DNA"/>
</dbReference>
<evidence type="ECO:0000256" key="1">
    <source>
        <dbReference type="ARBA" id="ARBA00022617"/>
    </source>
</evidence>
<keyword evidence="8" id="KW-1185">Reference proteome</keyword>
<dbReference type="InterPro" id="IPR036909">
    <property type="entry name" value="Cyt_c-like_dom_sf"/>
</dbReference>